<sequence length="229" mass="24588">MCFSPEADLVAGVVVTAIGIDALRHVPRRELVPLASLPLVFGVHQLVETFVWWHLRGDVPDCVGKPAAWIYVVMAMCLVPVLVPFAFARIGAIRSRLLATGLVACGIVSAVLLTIGLVRDSIRPEIDGHHIAYHVTTPWQVFTLGLYILAACGPALLANAAPLRLFGATNLLVVALLIWLAQSAVVSLWCVWAAVSSVLINLYVRRRARVSPEAPGTGEPHRSGTRGSP</sequence>
<dbReference type="Proteomes" id="UP000267128">
    <property type="component" value="Unassembled WGS sequence"/>
</dbReference>
<evidence type="ECO:0000313" key="3">
    <source>
        <dbReference type="Proteomes" id="UP000267128"/>
    </source>
</evidence>
<dbReference type="AlphaFoldDB" id="A0A3N0CEX7"/>
<feature type="transmembrane region" description="Helical" evidence="1">
    <location>
        <begin position="97"/>
        <end position="118"/>
    </location>
</feature>
<evidence type="ECO:0000256" key="1">
    <source>
        <dbReference type="SAM" id="Phobius"/>
    </source>
</evidence>
<dbReference type="RefSeq" id="WP_123227305.1">
    <property type="nucleotide sequence ID" value="NZ_RJSE01000007.1"/>
</dbReference>
<keyword evidence="1" id="KW-0812">Transmembrane</keyword>
<accession>A0A3N0CEX7</accession>
<evidence type="ECO:0000313" key="2">
    <source>
        <dbReference type="EMBL" id="RNL62010.1"/>
    </source>
</evidence>
<gene>
    <name evidence="2" type="ORF">EFK50_09285</name>
</gene>
<proteinExistence type="predicted"/>
<feature type="transmembrane region" description="Helical" evidence="1">
    <location>
        <begin position="138"/>
        <end position="156"/>
    </location>
</feature>
<comment type="caution">
    <text evidence="2">The sequence shown here is derived from an EMBL/GenBank/DDBJ whole genome shotgun (WGS) entry which is preliminary data.</text>
</comment>
<feature type="transmembrane region" description="Helical" evidence="1">
    <location>
        <begin position="67"/>
        <end position="90"/>
    </location>
</feature>
<feature type="transmembrane region" description="Helical" evidence="1">
    <location>
        <begin position="31"/>
        <end position="55"/>
    </location>
</feature>
<organism evidence="2 3">
    <name type="scientific">Nocardioides marmoriginsengisoli</name>
    <dbReference type="NCBI Taxonomy" id="661483"/>
    <lineage>
        <taxon>Bacteria</taxon>
        <taxon>Bacillati</taxon>
        <taxon>Actinomycetota</taxon>
        <taxon>Actinomycetes</taxon>
        <taxon>Propionibacteriales</taxon>
        <taxon>Nocardioidaceae</taxon>
        <taxon>Nocardioides</taxon>
    </lineage>
</organism>
<dbReference type="EMBL" id="RJSE01000007">
    <property type="protein sequence ID" value="RNL62010.1"/>
    <property type="molecule type" value="Genomic_DNA"/>
</dbReference>
<keyword evidence="1" id="KW-1133">Transmembrane helix</keyword>
<keyword evidence="1" id="KW-0472">Membrane</keyword>
<name>A0A3N0CEX7_9ACTN</name>
<evidence type="ECO:0008006" key="4">
    <source>
        <dbReference type="Google" id="ProtNLM"/>
    </source>
</evidence>
<reference evidence="2 3" key="1">
    <citation type="submission" date="2018-11" db="EMBL/GenBank/DDBJ databases">
        <authorList>
            <person name="Li F."/>
        </authorList>
    </citation>
    <scope>NUCLEOTIDE SEQUENCE [LARGE SCALE GENOMIC DNA]</scope>
    <source>
        <strain evidence="2 3">Gsoil 097</strain>
    </source>
</reference>
<dbReference type="Pfam" id="PF20334">
    <property type="entry name" value="DUF6629"/>
    <property type="match status" value="1"/>
</dbReference>
<protein>
    <recommendedName>
        <fullName evidence="4">DUF998 domain-containing protein</fullName>
    </recommendedName>
</protein>
<keyword evidence="3" id="KW-1185">Reference proteome</keyword>
<dbReference type="InterPro" id="IPR046737">
    <property type="entry name" value="DUF6629"/>
</dbReference>
<dbReference type="OrthoDB" id="4381840at2"/>